<accession>A0A667ZNP8</accession>
<dbReference type="Proteomes" id="UP000472263">
    <property type="component" value="Chromosome 18"/>
</dbReference>
<evidence type="ECO:0000313" key="4">
    <source>
        <dbReference type="Proteomes" id="UP000472263"/>
    </source>
</evidence>
<protein>
    <recommendedName>
        <fullName evidence="2">Reverse transcriptase domain-containing protein</fullName>
    </recommendedName>
</protein>
<reference evidence="3" key="2">
    <citation type="submission" date="2025-08" db="UniProtKB">
        <authorList>
            <consortium name="Ensembl"/>
        </authorList>
    </citation>
    <scope>IDENTIFICATION</scope>
</reference>
<dbReference type="InterPro" id="IPR043502">
    <property type="entry name" value="DNA/RNA_pol_sf"/>
</dbReference>
<feature type="domain" description="Reverse transcriptase" evidence="2">
    <location>
        <begin position="208"/>
        <end position="480"/>
    </location>
</feature>
<feature type="region of interest" description="Disordered" evidence="1">
    <location>
        <begin position="1"/>
        <end position="20"/>
    </location>
</feature>
<evidence type="ECO:0000256" key="1">
    <source>
        <dbReference type="SAM" id="MobiDB-lite"/>
    </source>
</evidence>
<dbReference type="PANTHER" id="PTHR31635:SF196">
    <property type="entry name" value="REVERSE TRANSCRIPTASE DOMAIN-CONTAINING PROTEIN-RELATED"/>
    <property type="match status" value="1"/>
</dbReference>
<dbReference type="InParanoid" id="A0A667ZNP8"/>
<name>A0A667ZNP8_9TELE</name>
<dbReference type="PANTHER" id="PTHR31635">
    <property type="entry name" value="REVERSE TRANSCRIPTASE DOMAIN-CONTAINING PROTEIN-RELATED"/>
    <property type="match status" value="1"/>
</dbReference>
<keyword evidence="4" id="KW-1185">Reference proteome</keyword>
<dbReference type="AlphaFoldDB" id="A0A667ZNP8"/>
<reference evidence="3" key="3">
    <citation type="submission" date="2025-09" db="UniProtKB">
        <authorList>
            <consortium name="Ensembl"/>
        </authorList>
    </citation>
    <scope>IDENTIFICATION</scope>
</reference>
<evidence type="ECO:0000259" key="2">
    <source>
        <dbReference type="PROSITE" id="PS50878"/>
    </source>
</evidence>
<dbReference type="SUPFAM" id="SSF56672">
    <property type="entry name" value="DNA/RNA polymerases"/>
    <property type="match status" value="1"/>
</dbReference>
<dbReference type="InterPro" id="IPR000477">
    <property type="entry name" value="RT_dom"/>
</dbReference>
<organism evidence="3 4">
    <name type="scientific">Myripristis murdjan</name>
    <name type="common">pinecone soldierfish</name>
    <dbReference type="NCBI Taxonomy" id="586833"/>
    <lineage>
        <taxon>Eukaryota</taxon>
        <taxon>Metazoa</taxon>
        <taxon>Chordata</taxon>
        <taxon>Craniata</taxon>
        <taxon>Vertebrata</taxon>
        <taxon>Euteleostomi</taxon>
        <taxon>Actinopterygii</taxon>
        <taxon>Neopterygii</taxon>
        <taxon>Teleostei</taxon>
        <taxon>Neoteleostei</taxon>
        <taxon>Acanthomorphata</taxon>
        <taxon>Holocentriformes</taxon>
        <taxon>Holocentridae</taxon>
        <taxon>Myripristis</taxon>
    </lineage>
</organism>
<dbReference type="CDD" id="cd01650">
    <property type="entry name" value="RT_nLTR_like"/>
    <property type="match status" value="1"/>
</dbReference>
<evidence type="ECO:0000313" key="3">
    <source>
        <dbReference type="Ensembl" id="ENSMMDP00005034456.1"/>
    </source>
</evidence>
<dbReference type="Ensembl" id="ENSMMDT00005035217.1">
    <property type="protein sequence ID" value="ENSMMDP00005034456.1"/>
    <property type="gene ID" value="ENSMMDG00005016221.1"/>
</dbReference>
<proteinExistence type="predicted"/>
<reference evidence="3" key="1">
    <citation type="submission" date="2019-06" db="EMBL/GenBank/DDBJ databases">
        <authorList>
            <consortium name="Wellcome Sanger Institute Data Sharing"/>
        </authorList>
    </citation>
    <scope>NUCLEOTIDE SEQUENCE [LARGE SCALE GENOMIC DNA]</scope>
</reference>
<dbReference type="GeneTree" id="ENSGT00940000163630"/>
<sequence length="951" mass="110154">ISTLRSPTQKQQSTVPQQHSTWCRSQDELNKLEKGHMREPDNYTLRDSLLLCRAQLQEIMHEETAFALFKLKRKYFESGDKAGKMLAMRLKQTESKHLISKIYDCNGQPTQDQKQMNHCFKNYYKKLYESESNPNLNAVHNFFSSICLPSITEVDKIELEEYITDLEIKAAIKHLSNGKTPGEDGFSIEFYKTFQDEIIPFLVMLYNDAIMSQSMPTTMRTAVITTIPKQGKDPTQMSNYRPLSLLNNDYKIFAKILALRLEKVVPSLVHFDQVGFVKGRHASSNMRKLFHVIHRAASLQHPAILLSLDAEKAFDRVEWPYLFYTLQRYGFGPVCMQWIRALYYKPLARVKTNGIMSEPFELTRSTRQGCPVSPIIFVLALEPLACSIRANQQISGIKMYDYDFKINLFADDILLTLSNPEISVKHLFKLINEFGNLSGYKVNWNKSEATPLNCMTFPVHLDATQIVWKKEGLKYLGINIISPIEKIFEINGPKLIKTIKEDLARWGTLPLSLWGRAEIIKMNVFPRLSFMTASIPLKFPESWFKEIKKLFIMFLWGDKKPRISLSKLVRHRNKGGLGIPDIYTYYLAFNGKYPLLWAYYEHHEAGSWIWLENKMIDESPKQTSLSALWYCTKLNTNLKNPIINFSCDIVKVIHKKCAINGLQLPSCPLWRNPLLTAGGKTLLNNKWNTNYNLNKSCFLQYLQLKSILQKFISQGTTMASNKDLDDKFREIVTNSGTVSKLYKLITLFSCSNMDKVKQQWEHDLGKHLPPEQWNSIIGHTNYLSKCVRYKLIQMKILHRTYITPYKTNKMNPQTSDLCWHGCGKRGSLIHMLWHCPEIRKFWEGVQNTLCSIINDDVLMCPEVCLLGAKMDGVKSEEIQQLLTLAYLSVKRIILMNWKVRKPNCFCLNNWLKDFIELIMMERAASALQELVWCRPALYEKCPEMLDDSALH</sequence>
<dbReference type="PROSITE" id="PS50878">
    <property type="entry name" value="RT_POL"/>
    <property type="match status" value="1"/>
</dbReference>
<dbReference type="Pfam" id="PF00078">
    <property type="entry name" value="RVT_1"/>
    <property type="match status" value="1"/>
</dbReference>